<dbReference type="InterPro" id="IPR021139">
    <property type="entry name" value="NYN"/>
</dbReference>
<feature type="coiled-coil region" evidence="1">
    <location>
        <begin position="124"/>
        <end position="151"/>
    </location>
</feature>
<keyword evidence="4" id="KW-1185">Reference proteome</keyword>
<keyword evidence="1" id="KW-0175">Coiled coil</keyword>
<protein>
    <submittedName>
        <fullName evidence="3">NYN domain-containing protein</fullName>
    </submittedName>
</protein>
<organism evidence="3 4">
    <name type="scientific">Plectonema cf. radiosum LEGE 06105</name>
    <dbReference type="NCBI Taxonomy" id="945769"/>
    <lineage>
        <taxon>Bacteria</taxon>
        <taxon>Bacillati</taxon>
        <taxon>Cyanobacteriota</taxon>
        <taxon>Cyanophyceae</taxon>
        <taxon>Oscillatoriophycideae</taxon>
        <taxon>Oscillatoriales</taxon>
        <taxon>Microcoleaceae</taxon>
        <taxon>Plectonema</taxon>
    </lineage>
</organism>
<accession>A0A8J7F872</accession>
<name>A0A8J7F872_9CYAN</name>
<dbReference type="AlphaFoldDB" id="A0A8J7F872"/>
<dbReference type="EMBL" id="JADEWL010000131">
    <property type="protein sequence ID" value="MBE9216005.1"/>
    <property type="molecule type" value="Genomic_DNA"/>
</dbReference>
<proteinExistence type="predicted"/>
<evidence type="ECO:0000256" key="1">
    <source>
        <dbReference type="SAM" id="Coils"/>
    </source>
</evidence>
<gene>
    <name evidence="3" type="ORF">IQ247_25645</name>
</gene>
<dbReference type="PANTHER" id="PTHR35811">
    <property type="entry name" value="SLR1870 PROTEIN"/>
    <property type="match status" value="1"/>
</dbReference>
<dbReference type="CDD" id="cd11297">
    <property type="entry name" value="PIN_LabA-like_N_1"/>
    <property type="match status" value="1"/>
</dbReference>
<comment type="caution">
    <text evidence="3">The sequence shown here is derived from an EMBL/GenBank/DDBJ whole genome shotgun (WGS) entry which is preliminary data.</text>
</comment>
<evidence type="ECO:0000259" key="2">
    <source>
        <dbReference type="Pfam" id="PF01936"/>
    </source>
</evidence>
<dbReference type="PANTHER" id="PTHR35811:SF1">
    <property type="entry name" value="HTH OST-TYPE DOMAIN-CONTAINING PROTEIN"/>
    <property type="match status" value="1"/>
</dbReference>
<evidence type="ECO:0000313" key="4">
    <source>
        <dbReference type="Proteomes" id="UP000620559"/>
    </source>
</evidence>
<dbReference type="GO" id="GO:0004540">
    <property type="term" value="F:RNA nuclease activity"/>
    <property type="evidence" value="ECO:0007669"/>
    <property type="project" value="InterPro"/>
</dbReference>
<reference evidence="3" key="1">
    <citation type="submission" date="2020-10" db="EMBL/GenBank/DDBJ databases">
        <authorList>
            <person name="Castelo-Branco R."/>
            <person name="Eusebio N."/>
            <person name="Adriana R."/>
            <person name="Vieira A."/>
            <person name="Brugerolle De Fraissinette N."/>
            <person name="Rezende De Castro R."/>
            <person name="Schneider M.P."/>
            <person name="Vasconcelos V."/>
            <person name="Leao P.N."/>
        </authorList>
    </citation>
    <scope>NUCLEOTIDE SEQUENCE</scope>
    <source>
        <strain evidence="3">LEGE 06105</strain>
    </source>
</reference>
<sequence>MHDDLIRHFLKATSQNQDIYPLFLEHLDKLNNSFSLELREFARQQFLTQPTKAVDLARIIVKFSKLMQNFEQGNPAVNLEIAIAGYESALTVITRETFPQGWTSIQQTLVNAYQQRQDILSTTITELRNNTVQTQNQIKDLTEQFKQEKQQYCDLKTQFLKVMEFQEYSKSAIDLQPIVTAIKEIKSSVQQFNTVIFYDIENLTLGSSEPQFNFSLRDIIENIKRYNLVNQIAGQYAYADWSNFKLQKIKNDIQKLGIEPMQIFGFNHHKNAADIQLVIDAVELIHRKPSLEVFAIVSGDGGFSCLAKKLHEYGKVVIGCGYENQTNKVLAAVCDYFFRLPDPLQQKKISNPITTVEEPKRRNNS</sequence>
<dbReference type="Proteomes" id="UP000620559">
    <property type="component" value="Unassembled WGS sequence"/>
</dbReference>
<dbReference type="RefSeq" id="WP_193924337.1">
    <property type="nucleotide sequence ID" value="NZ_JADEWL010000131.1"/>
</dbReference>
<feature type="domain" description="NYN" evidence="2">
    <location>
        <begin position="194"/>
        <end position="339"/>
    </location>
</feature>
<dbReference type="Gene3D" id="3.40.50.1010">
    <property type="entry name" value="5'-nuclease"/>
    <property type="match status" value="1"/>
</dbReference>
<dbReference type="Pfam" id="PF01936">
    <property type="entry name" value="NYN"/>
    <property type="match status" value="1"/>
</dbReference>
<evidence type="ECO:0000313" key="3">
    <source>
        <dbReference type="EMBL" id="MBE9216005.1"/>
    </source>
</evidence>